<dbReference type="InterPro" id="IPR048050">
    <property type="entry name" value="ANTH_N_plant"/>
</dbReference>
<feature type="compositionally biased region" description="Polar residues" evidence="5">
    <location>
        <begin position="473"/>
        <end position="484"/>
    </location>
</feature>
<dbReference type="PANTHER" id="PTHR22951:SF5">
    <property type="entry name" value="PHOSPHATIDYLINOSITOL-BINDING CLATHRIN ASSEMBLY PROTEIN LAP"/>
    <property type="match status" value="1"/>
</dbReference>
<name>F4PVD5_CACFS</name>
<dbReference type="RefSeq" id="XP_004366932.1">
    <property type="nucleotide sequence ID" value="XM_004366875.1"/>
</dbReference>
<dbReference type="PROSITE" id="PS50942">
    <property type="entry name" value="ENTH"/>
    <property type="match status" value="1"/>
</dbReference>
<feature type="compositionally biased region" description="Low complexity" evidence="5">
    <location>
        <begin position="338"/>
        <end position="377"/>
    </location>
</feature>
<feature type="region of interest" description="Disordered" evidence="5">
    <location>
        <begin position="289"/>
        <end position="484"/>
    </location>
</feature>
<dbReference type="GO" id="GO:0000331">
    <property type="term" value="C:contractile vacuole"/>
    <property type="evidence" value="ECO:0007669"/>
    <property type="project" value="EnsemblProtists"/>
</dbReference>
<dbReference type="GO" id="GO:0006971">
    <property type="term" value="P:hypotonic response"/>
    <property type="evidence" value="ECO:0007669"/>
    <property type="project" value="EnsemblProtists"/>
</dbReference>
<protein>
    <submittedName>
        <fullName evidence="7">ANTH domain-containing protein</fullName>
    </submittedName>
</protein>
<reference evidence="8" key="1">
    <citation type="journal article" date="2011" name="Genome Res.">
        <title>Phylogeny-wide analysis of social amoeba genomes highlights ancient origins for complex intercellular communication.</title>
        <authorList>
            <person name="Heidel A.J."/>
            <person name="Lawal H.M."/>
            <person name="Felder M."/>
            <person name="Schilde C."/>
            <person name="Helps N.R."/>
            <person name="Tunggal B."/>
            <person name="Rivero F."/>
            <person name="John U."/>
            <person name="Schleicher M."/>
            <person name="Eichinger L."/>
            <person name="Platzer M."/>
            <person name="Noegel A.A."/>
            <person name="Schaap P."/>
            <person name="Gloeckner G."/>
        </authorList>
    </citation>
    <scope>NUCLEOTIDE SEQUENCE [LARGE SCALE GENOMIC DNA]</scope>
    <source>
        <strain evidence="8">SH3</strain>
    </source>
</reference>
<feature type="compositionally biased region" description="Polar residues" evidence="5">
    <location>
        <begin position="401"/>
        <end position="412"/>
    </location>
</feature>
<dbReference type="GO" id="GO:0030136">
    <property type="term" value="C:clathrin-coated vesicle"/>
    <property type="evidence" value="ECO:0007669"/>
    <property type="project" value="EnsemblProtists"/>
</dbReference>
<feature type="compositionally biased region" description="Low complexity" evidence="5">
    <location>
        <begin position="457"/>
        <end position="472"/>
    </location>
</feature>
<dbReference type="STRING" id="1054147.F4PVD5"/>
<dbReference type="GO" id="GO:0033298">
    <property type="term" value="P:contractile vacuole organization"/>
    <property type="evidence" value="ECO:0007669"/>
    <property type="project" value="EnsemblProtists"/>
</dbReference>
<dbReference type="SMART" id="SM00273">
    <property type="entry name" value="ENTH"/>
    <property type="match status" value="1"/>
</dbReference>
<dbReference type="InterPro" id="IPR045192">
    <property type="entry name" value="AP180-like"/>
</dbReference>
<feature type="domain" description="ENTH" evidence="6">
    <location>
        <begin position="28"/>
        <end position="159"/>
    </location>
</feature>
<feature type="region of interest" description="Disordered" evidence="5">
    <location>
        <begin position="610"/>
        <end position="632"/>
    </location>
</feature>
<proteinExistence type="predicted"/>
<dbReference type="EMBL" id="GL883013">
    <property type="protein sequence ID" value="EGG19949.1"/>
    <property type="molecule type" value="Genomic_DNA"/>
</dbReference>
<dbReference type="CDD" id="cd03564">
    <property type="entry name" value="ANTH_N"/>
    <property type="match status" value="1"/>
</dbReference>
<feature type="compositionally biased region" description="Basic and acidic residues" evidence="5">
    <location>
        <begin position="289"/>
        <end position="310"/>
    </location>
</feature>
<keyword evidence="4" id="KW-0168">Coated pit</keyword>
<dbReference type="GO" id="GO:0030131">
    <property type="term" value="C:clathrin adaptor complex"/>
    <property type="evidence" value="ECO:0007669"/>
    <property type="project" value="EnsemblProtists"/>
</dbReference>
<comment type="subcellular location">
    <subcellularLocation>
        <location evidence="1">Membrane</location>
        <location evidence="1">Clathrin-coated pit</location>
    </subcellularLocation>
</comment>
<evidence type="ECO:0000256" key="3">
    <source>
        <dbReference type="ARBA" id="ARBA00023136"/>
    </source>
</evidence>
<keyword evidence="3" id="KW-0472">Membrane</keyword>
<evidence type="ECO:0000313" key="8">
    <source>
        <dbReference type="Proteomes" id="UP000007797"/>
    </source>
</evidence>
<dbReference type="OrthoDB" id="44015at2759"/>
<evidence type="ECO:0000259" key="6">
    <source>
        <dbReference type="PROSITE" id="PS50942"/>
    </source>
</evidence>
<evidence type="ECO:0000256" key="5">
    <source>
        <dbReference type="SAM" id="MobiDB-lite"/>
    </source>
</evidence>
<evidence type="ECO:0000256" key="2">
    <source>
        <dbReference type="ARBA" id="ARBA00022583"/>
    </source>
</evidence>
<dbReference type="InterPro" id="IPR014712">
    <property type="entry name" value="ANTH_dom_sf"/>
</dbReference>
<dbReference type="GO" id="GO:0005545">
    <property type="term" value="F:1-phosphatidylinositol binding"/>
    <property type="evidence" value="ECO:0007669"/>
    <property type="project" value="InterPro"/>
</dbReference>
<dbReference type="SUPFAM" id="SSF48464">
    <property type="entry name" value="ENTH/VHS domain"/>
    <property type="match status" value="1"/>
</dbReference>
<dbReference type="Gene3D" id="1.20.58.150">
    <property type="entry name" value="ANTH domain"/>
    <property type="match status" value="1"/>
</dbReference>
<dbReference type="GO" id="GO:0071439">
    <property type="term" value="C:clathrin complex"/>
    <property type="evidence" value="ECO:0007669"/>
    <property type="project" value="EnsemblProtists"/>
</dbReference>
<dbReference type="GO" id="GO:0000149">
    <property type="term" value="F:SNARE binding"/>
    <property type="evidence" value="ECO:0007669"/>
    <property type="project" value="EnsemblProtists"/>
</dbReference>
<dbReference type="InterPro" id="IPR011417">
    <property type="entry name" value="ANTH_dom"/>
</dbReference>
<dbReference type="InterPro" id="IPR008942">
    <property type="entry name" value="ENTH_VHS"/>
</dbReference>
<dbReference type="GO" id="GO:0072583">
    <property type="term" value="P:clathrin-dependent endocytosis"/>
    <property type="evidence" value="ECO:0007669"/>
    <property type="project" value="InterPro"/>
</dbReference>
<dbReference type="KEGG" id="dfa:DFA_07058"/>
<dbReference type="GO" id="GO:0005886">
    <property type="term" value="C:plasma membrane"/>
    <property type="evidence" value="ECO:0007669"/>
    <property type="project" value="EnsemblProtists"/>
</dbReference>
<accession>F4PVD5</accession>
<keyword evidence="2" id="KW-0254">Endocytosis</keyword>
<dbReference type="GO" id="GO:0005546">
    <property type="term" value="F:phosphatidylinositol-4,5-bisphosphate binding"/>
    <property type="evidence" value="ECO:0007669"/>
    <property type="project" value="TreeGrafter"/>
</dbReference>
<dbReference type="AlphaFoldDB" id="F4PVD5"/>
<dbReference type="OMA" id="KMQRQFD"/>
<organism evidence="7 8">
    <name type="scientific">Cavenderia fasciculata</name>
    <name type="common">Slime mold</name>
    <name type="synonym">Dictyostelium fasciculatum</name>
    <dbReference type="NCBI Taxonomy" id="261658"/>
    <lineage>
        <taxon>Eukaryota</taxon>
        <taxon>Amoebozoa</taxon>
        <taxon>Evosea</taxon>
        <taxon>Eumycetozoa</taxon>
        <taxon>Dictyostelia</taxon>
        <taxon>Acytosteliales</taxon>
        <taxon>Cavenderiaceae</taxon>
        <taxon>Cavenderia</taxon>
    </lineage>
</organism>
<dbReference type="GO" id="GO:0009992">
    <property type="term" value="P:intracellular water homeostasis"/>
    <property type="evidence" value="ECO:0007669"/>
    <property type="project" value="EnsemblProtists"/>
</dbReference>
<evidence type="ECO:0000256" key="1">
    <source>
        <dbReference type="ARBA" id="ARBA00004600"/>
    </source>
</evidence>
<dbReference type="FunFam" id="1.20.58.150:FF:000011">
    <property type="entry name" value="Uncharacterized protein"/>
    <property type="match status" value="1"/>
</dbReference>
<dbReference type="Gene3D" id="1.25.40.90">
    <property type="match status" value="1"/>
</dbReference>
<dbReference type="Proteomes" id="UP000007797">
    <property type="component" value="Unassembled WGS sequence"/>
</dbReference>
<dbReference type="GO" id="GO:0005905">
    <property type="term" value="C:clathrin-coated pit"/>
    <property type="evidence" value="ECO:0007669"/>
    <property type="project" value="UniProtKB-SubCell"/>
</dbReference>
<keyword evidence="8" id="KW-1185">Reference proteome</keyword>
<dbReference type="PANTHER" id="PTHR22951">
    <property type="entry name" value="CLATHRIN ASSEMBLY PROTEIN"/>
    <property type="match status" value="1"/>
</dbReference>
<dbReference type="GO" id="GO:0048268">
    <property type="term" value="P:clathrin coat assembly"/>
    <property type="evidence" value="ECO:0007669"/>
    <property type="project" value="InterPro"/>
</dbReference>
<dbReference type="SUPFAM" id="SSF89009">
    <property type="entry name" value="GAT-like domain"/>
    <property type="match status" value="1"/>
</dbReference>
<sequence>MDGWMVGWMGRRVMSNAWGKALDQASIVKASFTSDLEKTAIKGTRHKMRVPKEKHVRKLIIYTHERLGPIGDLYMSLLRRLEQPDWIIVLKTLVVFHRLFGGGNVRFLEDLSHRGMIFPLTRFTDMTSTQAHQQSVFIRKYSSYLEEKVFAYREMHCEFEKESFKGLSIDQLLKKIPKMQRQFDALLATHVEEVCDNIITINAFELLLKDSFKIYCNLNDAVLSVLELYFNMTKRDATTALEIYKVFMRETDDIIRFFDSSRRKFHIELPDLSPAPSTVVKGLEEYLRDLDDDHPPMGRPNNGKEQRDNLGSHFKPSNTFDQKKMDDTSFNFDEDLFSSAPNSPAPNSNNHNNNVYSPSIQQQPPPNNNNNNNNNNNSSFRQQHNQYAPAKQPFDPLDPFQISSSQPLSPMINNNNNHHHHNNNMISSGAGNRNSMGNPFDPVNNEKALQIKAAFESSSNSSSPFSSTSSFTMTPVTPQQPNNMNKMGSIGPNQGANFGNMVNGGSNGMLVPMNNGNMMNNGMNNGMMPINNGGMVNSGGMMMVPMQPNNNNMMMKPMAPMNNGNMMNNGGMVPMQPNNNMMMQPNNNNMNRQPSMNNMNMGMQPNGGMMMQPSNEQQRRYGYGNEPTKYDE</sequence>
<gene>
    <name evidence="7" type="primary">clmA</name>
    <name evidence="7" type="ORF">DFA_07058</name>
</gene>
<dbReference type="GeneID" id="14872183"/>
<dbReference type="GO" id="GO:0006900">
    <property type="term" value="P:vesicle budding from membrane"/>
    <property type="evidence" value="ECO:0007669"/>
    <property type="project" value="TreeGrafter"/>
</dbReference>
<dbReference type="InterPro" id="IPR013809">
    <property type="entry name" value="ENTH"/>
</dbReference>
<dbReference type="GO" id="GO:0032050">
    <property type="term" value="F:clathrin heavy chain binding"/>
    <property type="evidence" value="ECO:0007669"/>
    <property type="project" value="TreeGrafter"/>
</dbReference>
<feature type="compositionally biased region" description="Polar residues" evidence="5">
    <location>
        <begin position="425"/>
        <end position="437"/>
    </location>
</feature>
<evidence type="ECO:0000256" key="4">
    <source>
        <dbReference type="ARBA" id="ARBA00023176"/>
    </source>
</evidence>
<dbReference type="Pfam" id="PF07651">
    <property type="entry name" value="ANTH"/>
    <property type="match status" value="1"/>
</dbReference>
<evidence type="ECO:0000313" key="7">
    <source>
        <dbReference type="EMBL" id="EGG19949.1"/>
    </source>
</evidence>